<evidence type="ECO:0000256" key="1">
    <source>
        <dbReference type="SAM" id="Coils"/>
    </source>
</evidence>
<sequence length="74" mass="8718">MESVKQTLKEEKQALSTELQSVKTTLRTVEKRAEDDGQRKDSLLNDAGFYIDELNTKMQDQEMHLRKEMEERTN</sequence>
<dbReference type="Proteomes" id="UP001497482">
    <property type="component" value="Chromosome 10"/>
</dbReference>
<name>A0AAV2J265_KNICA</name>
<accession>A0AAV2J265</accession>
<proteinExistence type="predicted"/>
<evidence type="ECO:0000313" key="2">
    <source>
        <dbReference type="EMBL" id="CAL1570993.1"/>
    </source>
</evidence>
<gene>
    <name evidence="2" type="ORF">KC01_LOCUS3180</name>
</gene>
<keyword evidence="1" id="KW-0175">Coiled coil</keyword>
<dbReference type="EMBL" id="OZ035832">
    <property type="protein sequence ID" value="CAL1570993.1"/>
    <property type="molecule type" value="Genomic_DNA"/>
</dbReference>
<evidence type="ECO:0000313" key="3">
    <source>
        <dbReference type="Proteomes" id="UP001497482"/>
    </source>
</evidence>
<keyword evidence="3" id="KW-1185">Reference proteome</keyword>
<protein>
    <submittedName>
        <fullName evidence="2">Uncharacterized protein</fullName>
    </submittedName>
</protein>
<reference evidence="2 3" key="1">
    <citation type="submission" date="2024-04" db="EMBL/GenBank/DDBJ databases">
        <authorList>
            <person name="Waldvogel A.-M."/>
            <person name="Schoenle A."/>
        </authorList>
    </citation>
    <scope>NUCLEOTIDE SEQUENCE [LARGE SCALE GENOMIC DNA]</scope>
</reference>
<organism evidence="2 3">
    <name type="scientific">Knipowitschia caucasica</name>
    <name type="common">Caucasian dwarf goby</name>
    <name type="synonym">Pomatoschistus caucasicus</name>
    <dbReference type="NCBI Taxonomy" id="637954"/>
    <lineage>
        <taxon>Eukaryota</taxon>
        <taxon>Metazoa</taxon>
        <taxon>Chordata</taxon>
        <taxon>Craniata</taxon>
        <taxon>Vertebrata</taxon>
        <taxon>Euteleostomi</taxon>
        <taxon>Actinopterygii</taxon>
        <taxon>Neopterygii</taxon>
        <taxon>Teleostei</taxon>
        <taxon>Neoteleostei</taxon>
        <taxon>Acanthomorphata</taxon>
        <taxon>Gobiaria</taxon>
        <taxon>Gobiiformes</taxon>
        <taxon>Gobioidei</taxon>
        <taxon>Gobiidae</taxon>
        <taxon>Gobiinae</taxon>
        <taxon>Knipowitschia</taxon>
    </lineage>
</organism>
<feature type="coiled-coil region" evidence="1">
    <location>
        <begin position="5"/>
        <end position="71"/>
    </location>
</feature>
<dbReference type="AlphaFoldDB" id="A0AAV2J265"/>